<dbReference type="PANTHER" id="PTHR14087:SF7">
    <property type="entry name" value="THYMOCYTE NUCLEAR PROTEIN 1"/>
    <property type="match status" value="1"/>
</dbReference>
<dbReference type="RefSeq" id="WP_171470030.1">
    <property type="nucleotide sequence ID" value="NZ_CP053452.2"/>
</dbReference>
<organism evidence="2 3">
    <name type="scientific">Frigoriglobus tundricola</name>
    <dbReference type="NCBI Taxonomy" id="2774151"/>
    <lineage>
        <taxon>Bacteria</taxon>
        <taxon>Pseudomonadati</taxon>
        <taxon>Planctomycetota</taxon>
        <taxon>Planctomycetia</taxon>
        <taxon>Gemmatales</taxon>
        <taxon>Gemmataceae</taxon>
        <taxon>Frigoriglobus</taxon>
    </lineage>
</organism>
<dbReference type="InterPro" id="IPR047197">
    <property type="entry name" value="THYN1-like_EVE"/>
</dbReference>
<dbReference type="Pfam" id="PF01878">
    <property type="entry name" value="EVE"/>
    <property type="match status" value="1"/>
</dbReference>
<evidence type="ECO:0000313" key="3">
    <source>
        <dbReference type="Proteomes" id="UP000503447"/>
    </source>
</evidence>
<gene>
    <name evidence="2" type="ORF">FTUN_1446</name>
</gene>
<sequence>MAHWLFKEEPGSYSFADLQRDGTATWSGVANALAQKHLRAVKKGDRVFFYHTGDEKAVVGVMEVTADPTPDPEDEAGKRVVVTVKPVRALKSPVTLAAIKADKAFAAWELVRVARLSVMPVPDEIWAKVEKMGAA</sequence>
<protein>
    <submittedName>
        <fullName evidence="2">RNA-binding protein</fullName>
    </submittedName>
</protein>
<name>A0A6M5YLS4_9BACT</name>
<dbReference type="AlphaFoldDB" id="A0A6M5YLS4"/>
<evidence type="ECO:0000259" key="1">
    <source>
        <dbReference type="Pfam" id="PF01878"/>
    </source>
</evidence>
<dbReference type="InterPro" id="IPR052181">
    <property type="entry name" value="5hmC_binding"/>
</dbReference>
<dbReference type="SUPFAM" id="SSF88697">
    <property type="entry name" value="PUA domain-like"/>
    <property type="match status" value="1"/>
</dbReference>
<reference evidence="3" key="1">
    <citation type="submission" date="2020-05" db="EMBL/GenBank/DDBJ databases">
        <title>Frigoriglobus tundricola gen. nov., sp. nov., a psychrotolerant cellulolytic planctomycete of the family Gemmataceae with two divergent copies of 16S rRNA gene.</title>
        <authorList>
            <person name="Kulichevskaya I.S."/>
            <person name="Ivanova A.A."/>
            <person name="Naumoff D.G."/>
            <person name="Beletsky A.V."/>
            <person name="Rijpstra W.I.C."/>
            <person name="Sinninghe Damste J.S."/>
            <person name="Mardanov A.V."/>
            <person name="Ravin N.V."/>
            <person name="Dedysh S.N."/>
        </authorList>
    </citation>
    <scope>NUCLEOTIDE SEQUENCE [LARGE SCALE GENOMIC DNA]</scope>
    <source>
        <strain evidence="3">PL17</strain>
    </source>
</reference>
<evidence type="ECO:0000313" key="2">
    <source>
        <dbReference type="EMBL" id="QJW93932.1"/>
    </source>
</evidence>
<dbReference type="CDD" id="cd21133">
    <property type="entry name" value="EVE"/>
    <property type="match status" value="1"/>
</dbReference>
<accession>A0A6M5YLS4</accession>
<dbReference type="InterPro" id="IPR015947">
    <property type="entry name" value="PUA-like_sf"/>
</dbReference>
<dbReference type="KEGG" id="ftj:FTUN_1446"/>
<dbReference type="EMBL" id="CP053452">
    <property type="protein sequence ID" value="QJW93932.1"/>
    <property type="molecule type" value="Genomic_DNA"/>
</dbReference>
<proteinExistence type="predicted"/>
<dbReference type="PANTHER" id="PTHR14087">
    <property type="entry name" value="THYMOCYTE NUCLEAR PROTEIN 1"/>
    <property type="match status" value="1"/>
</dbReference>
<dbReference type="InterPro" id="IPR002740">
    <property type="entry name" value="EVE_domain"/>
</dbReference>
<keyword evidence="3" id="KW-1185">Reference proteome</keyword>
<dbReference type="Proteomes" id="UP000503447">
    <property type="component" value="Chromosome"/>
</dbReference>
<feature type="domain" description="EVE" evidence="1">
    <location>
        <begin position="2"/>
        <end position="132"/>
    </location>
</feature>
<dbReference type="Gene3D" id="3.10.590.10">
    <property type="entry name" value="ph1033 like domains"/>
    <property type="match status" value="1"/>
</dbReference>